<dbReference type="InParanoid" id="K3WEW4"/>
<keyword evidence="1" id="KW-0521">NADP</keyword>
<dbReference type="Gene3D" id="3.90.25.10">
    <property type="entry name" value="UDP-galactose 4-epimerase, domain 1"/>
    <property type="match status" value="1"/>
</dbReference>
<dbReference type="HOGENOM" id="CLU_059949_0_0_1"/>
<accession>K3WEW4</accession>
<dbReference type="CDD" id="cd05259">
    <property type="entry name" value="PCBER_SDR_a"/>
    <property type="match status" value="1"/>
</dbReference>
<sequence>MAPPLPGILVLGAGELGMSILHAFALQVATDTPVTTMLRPATIQSSSPEKQRDVQTIRSLNIRILEFDLSSSSDADLAAALRPFHMVISCMGFSAGPGTQLKIARAALAAGIQKFVPWQFGVDYDHIGYGSAQDLFDEQLHVRELLRNQSASGVLPTTQWKIISTGIFCSFLFEPWFGIVEPRASSEIVVRALGSWENAVTVTTVQDIARLTAEIVLSAETEWNSVTFIAGDTVTYANLVALVRKTASAVARLVQTEVWDVSTLKTELAEDPTNSIKKYRVVFAEGVGVSWEKAKTWNEVNGIKTTSVEEWLQAHPEVLAFSL</sequence>
<evidence type="ECO:0000256" key="1">
    <source>
        <dbReference type="ARBA" id="ARBA00022857"/>
    </source>
</evidence>
<evidence type="ECO:0000313" key="5">
    <source>
        <dbReference type="Proteomes" id="UP000019132"/>
    </source>
</evidence>
<evidence type="ECO:0000256" key="2">
    <source>
        <dbReference type="ARBA" id="ARBA00023002"/>
    </source>
</evidence>
<keyword evidence="2" id="KW-0560">Oxidoreductase</keyword>
<keyword evidence="5" id="KW-1185">Reference proteome</keyword>
<proteinExistence type="predicted"/>
<protein>
    <recommendedName>
        <fullName evidence="3">NmrA-like domain-containing protein</fullName>
    </recommendedName>
</protein>
<evidence type="ECO:0000259" key="3">
    <source>
        <dbReference type="Pfam" id="PF05368"/>
    </source>
</evidence>
<dbReference type="PANTHER" id="PTHR47706">
    <property type="entry name" value="NMRA-LIKE FAMILY PROTEIN"/>
    <property type="match status" value="1"/>
</dbReference>
<dbReference type="InterPro" id="IPR045312">
    <property type="entry name" value="PCBER-like"/>
</dbReference>
<dbReference type="Gene3D" id="3.40.50.720">
    <property type="entry name" value="NAD(P)-binding Rossmann-like Domain"/>
    <property type="match status" value="1"/>
</dbReference>
<dbReference type="InterPro" id="IPR051609">
    <property type="entry name" value="NmrA/Isoflavone_reductase-like"/>
</dbReference>
<dbReference type="GO" id="GO:0016491">
    <property type="term" value="F:oxidoreductase activity"/>
    <property type="evidence" value="ECO:0007669"/>
    <property type="project" value="UniProtKB-KW"/>
</dbReference>
<dbReference type="eggNOG" id="ENOG502QPPB">
    <property type="taxonomic scope" value="Eukaryota"/>
</dbReference>
<dbReference type="InterPro" id="IPR008030">
    <property type="entry name" value="NmrA-like"/>
</dbReference>
<dbReference type="AlphaFoldDB" id="K3WEW4"/>
<dbReference type="SUPFAM" id="SSF51735">
    <property type="entry name" value="NAD(P)-binding Rossmann-fold domains"/>
    <property type="match status" value="1"/>
</dbReference>
<dbReference type="InterPro" id="IPR036291">
    <property type="entry name" value="NAD(P)-bd_dom_sf"/>
</dbReference>
<reference evidence="4" key="3">
    <citation type="submission" date="2015-02" db="UniProtKB">
        <authorList>
            <consortium name="EnsemblProtists"/>
        </authorList>
    </citation>
    <scope>IDENTIFICATION</scope>
    <source>
        <strain evidence="4">DAOM BR144</strain>
    </source>
</reference>
<name>K3WEW4_GLOUD</name>
<evidence type="ECO:0000313" key="4">
    <source>
        <dbReference type="EnsemblProtists" id="PYU1_T003505"/>
    </source>
</evidence>
<reference evidence="5" key="1">
    <citation type="journal article" date="2010" name="Genome Biol.">
        <title>Genome sequence of the necrotrophic plant pathogen Pythium ultimum reveals original pathogenicity mechanisms and effector repertoire.</title>
        <authorList>
            <person name="Levesque C.A."/>
            <person name="Brouwer H."/>
            <person name="Cano L."/>
            <person name="Hamilton J.P."/>
            <person name="Holt C."/>
            <person name="Huitema E."/>
            <person name="Raffaele S."/>
            <person name="Robideau G.P."/>
            <person name="Thines M."/>
            <person name="Win J."/>
            <person name="Zerillo M.M."/>
            <person name="Beakes G.W."/>
            <person name="Boore J.L."/>
            <person name="Busam D."/>
            <person name="Dumas B."/>
            <person name="Ferriera S."/>
            <person name="Fuerstenberg S.I."/>
            <person name="Gachon C.M."/>
            <person name="Gaulin E."/>
            <person name="Govers F."/>
            <person name="Grenville-Briggs L."/>
            <person name="Horner N."/>
            <person name="Hostetler J."/>
            <person name="Jiang R.H."/>
            <person name="Johnson J."/>
            <person name="Krajaejun T."/>
            <person name="Lin H."/>
            <person name="Meijer H.J."/>
            <person name="Moore B."/>
            <person name="Morris P."/>
            <person name="Phuntmart V."/>
            <person name="Puiu D."/>
            <person name="Shetty J."/>
            <person name="Stajich J.E."/>
            <person name="Tripathy S."/>
            <person name="Wawra S."/>
            <person name="van West P."/>
            <person name="Whitty B.R."/>
            <person name="Coutinho P.M."/>
            <person name="Henrissat B."/>
            <person name="Martin F."/>
            <person name="Thomas P.D."/>
            <person name="Tyler B.M."/>
            <person name="De Vries R.P."/>
            <person name="Kamoun S."/>
            <person name="Yandell M."/>
            <person name="Tisserat N."/>
            <person name="Buell C.R."/>
        </authorList>
    </citation>
    <scope>NUCLEOTIDE SEQUENCE</scope>
    <source>
        <strain evidence="5">DAOM:BR144</strain>
    </source>
</reference>
<dbReference type="EnsemblProtists" id="PYU1_T003505">
    <property type="protein sequence ID" value="PYU1_T003505"/>
    <property type="gene ID" value="PYU1_G003495"/>
</dbReference>
<organism evidence="4 5">
    <name type="scientific">Globisporangium ultimum (strain ATCC 200006 / CBS 805.95 / DAOM BR144)</name>
    <name type="common">Pythium ultimum</name>
    <dbReference type="NCBI Taxonomy" id="431595"/>
    <lineage>
        <taxon>Eukaryota</taxon>
        <taxon>Sar</taxon>
        <taxon>Stramenopiles</taxon>
        <taxon>Oomycota</taxon>
        <taxon>Peronosporomycetes</taxon>
        <taxon>Pythiales</taxon>
        <taxon>Pythiaceae</taxon>
        <taxon>Globisporangium</taxon>
    </lineage>
</organism>
<dbReference type="STRING" id="431595.K3WEW4"/>
<feature type="domain" description="NmrA-like" evidence="3">
    <location>
        <begin position="8"/>
        <end position="312"/>
    </location>
</feature>
<dbReference type="Proteomes" id="UP000019132">
    <property type="component" value="Unassembled WGS sequence"/>
</dbReference>
<dbReference type="Pfam" id="PF05368">
    <property type="entry name" value="NmrA"/>
    <property type="match status" value="1"/>
</dbReference>
<dbReference type="VEuPathDB" id="FungiDB:PYU1_G003495"/>
<dbReference type="EMBL" id="GL376603">
    <property type="status" value="NOT_ANNOTATED_CDS"/>
    <property type="molecule type" value="Genomic_DNA"/>
</dbReference>
<reference evidence="5" key="2">
    <citation type="submission" date="2010-04" db="EMBL/GenBank/DDBJ databases">
        <authorList>
            <person name="Buell R."/>
            <person name="Hamilton J."/>
            <person name="Hostetler J."/>
        </authorList>
    </citation>
    <scope>NUCLEOTIDE SEQUENCE [LARGE SCALE GENOMIC DNA]</scope>
    <source>
        <strain evidence="5">DAOM:BR144</strain>
    </source>
</reference>
<dbReference type="PANTHER" id="PTHR47706:SF6">
    <property type="entry name" value="NMRA-LIKE FAMILY PROTEIN (AFU_ORTHOLOGUE AFUA_6G00280)"/>
    <property type="match status" value="1"/>
</dbReference>